<gene>
    <name evidence="2" type="ORF">FHS28_000981</name>
</gene>
<dbReference type="Proteomes" id="UP000574369">
    <property type="component" value="Unassembled WGS sequence"/>
</dbReference>
<name>A0ABR6GND3_9BURK</name>
<protein>
    <submittedName>
        <fullName evidence="2">Uncharacterized protein</fullName>
    </submittedName>
</protein>
<keyword evidence="3" id="KW-1185">Reference proteome</keyword>
<organism evidence="2 3">
    <name type="scientific">Roseateles terrae</name>
    <dbReference type="NCBI Taxonomy" id="431060"/>
    <lineage>
        <taxon>Bacteria</taxon>
        <taxon>Pseudomonadati</taxon>
        <taxon>Pseudomonadota</taxon>
        <taxon>Betaproteobacteria</taxon>
        <taxon>Burkholderiales</taxon>
        <taxon>Sphaerotilaceae</taxon>
        <taxon>Roseateles</taxon>
    </lineage>
</organism>
<dbReference type="RefSeq" id="WP_088448821.1">
    <property type="nucleotide sequence ID" value="NZ_JACHXO010000001.1"/>
</dbReference>
<accession>A0ABR6GND3</accession>
<evidence type="ECO:0000313" key="2">
    <source>
        <dbReference type="EMBL" id="MBB3193616.1"/>
    </source>
</evidence>
<feature type="compositionally biased region" description="Basic and acidic residues" evidence="1">
    <location>
        <begin position="274"/>
        <end position="286"/>
    </location>
</feature>
<dbReference type="EMBL" id="JACHXO010000001">
    <property type="protein sequence ID" value="MBB3193616.1"/>
    <property type="molecule type" value="Genomic_DNA"/>
</dbReference>
<feature type="region of interest" description="Disordered" evidence="1">
    <location>
        <begin position="244"/>
        <end position="286"/>
    </location>
</feature>
<sequence>MPANWPLPVVLSRQFALQALTIREEAAQLSAFIRWSNDPVVRMDEDLKTELTWTCDELKQGQALPGELDLPEGSDPRALWCRHPPSLCERHRLHIQADQQRLTGVIDRIASHGHSVLCELRQRTAAGVERVQSQLVGALADCEPQVFSHIEAFTASLDEAPAPTCADTLRILAPHARLRDLIRELDTTGGAIDTLQRLLEHPRAPGTSGPLEETLLTLKLSLVQGRWQNFDEAAARFRQLRGPLIPTSVPTHRPGNLPGSLSTDGPTALPAAAPDRDNEPDRSAPA</sequence>
<evidence type="ECO:0000256" key="1">
    <source>
        <dbReference type="SAM" id="MobiDB-lite"/>
    </source>
</evidence>
<evidence type="ECO:0000313" key="3">
    <source>
        <dbReference type="Proteomes" id="UP000574369"/>
    </source>
</evidence>
<comment type="caution">
    <text evidence="2">The sequence shown here is derived from an EMBL/GenBank/DDBJ whole genome shotgun (WGS) entry which is preliminary data.</text>
</comment>
<proteinExistence type="predicted"/>
<reference evidence="2 3" key="1">
    <citation type="submission" date="2020-08" db="EMBL/GenBank/DDBJ databases">
        <title>Genomic Encyclopedia of Type Strains, Phase III (KMG-III): the genomes of soil and plant-associated and newly described type strains.</title>
        <authorList>
            <person name="Whitman W."/>
        </authorList>
    </citation>
    <scope>NUCLEOTIDE SEQUENCE [LARGE SCALE GENOMIC DNA]</scope>
    <source>
        <strain evidence="2 3">CECT 7247</strain>
    </source>
</reference>